<dbReference type="Proteomes" id="UP000244334">
    <property type="component" value="Unassembled WGS sequence"/>
</dbReference>
<proteinExistence type="predicted"/>
<accession>A0A328TLX8</accession>
<sequence>MALTDNRGGQARDAAQPIPLVIYLKLPHLIQCAEVQGAGGTAEQVVEQRPV</sequence>
<comment type="caution">
    <text evidence="1">The sequence shown here is derived from an EMBL/GenBank/DDBJ whole genome shotgun (WGS) entry which is preliminary data.</text>
</comment>
<organism evidence="1 2">
    <name type="scientific">Candidatus Erwinia dacicola</name>
    <dbReference type="NCBI Taxonomy" id="252393"/>
    <lineage>
        <taxon>Bacteria</taxon>
        <taxon>Pseudomonadati</taxon>
        <taxon>Pseudomonadota</taxon>
        <taxon>Gammaproteobacteria</taxon>
        <taxon>Enterobacterales</taxon>
        <taxon>Erwiniaceae</taxon>
        <taxon>Erwinia</taxon>
    </lineage>
</organism>
<name>A0A328TLX8_9GAMM</name>
<evidence type="ECO:0000313" key="1">
    <source>
        <dbReference type="EMBL" id="RAP71180.1"/>
    </source>
</evidence>
<gene>
    <name evidence="1" type="ORF">ACZ87_02009</name>
</gene>
<reference evidence="1" key="1">
    <citation type="submission" date="2018-04" db="EMBL/GenBank/DDBJ databases">
        <title>Genomes of the Obligate Erwinia dacicola and Facultative Enterobacter sp. OLF Endosymbionts of the Olive Fruit fly, Bactrocera oleae.</title>
        <authorList>
            <person name="Estes A.M."/>
            <person name="Hearn D.J."/>
            <person name="Agarwal S."/>
            <person name="Pierson E.A."/>
            <person name="Dunning-Hotopp J.C."/>
        </authorList>
    </citation>
    <scope>NUCLEOTIDE SEQUENCE [LARGE SCALE GENOMIC DNA]</scope>
    <source>
        <strain evidence="1">Oroville</strain>
    </source>
</reference>
<dbReference type="EMBL" id="LJAM02000187">
    <property type="protein sequence ID" value="RAP71180.1"/>
    <property type="molecule type" value="Genomic_DNA"/>
</dbReference>
<dbReference type="AlphaFoldDB" id="A0A328TLX8"/>
<evidence type="ECO:0000313" key="2">
    <source>
        <dbReference type="Proteomes" id="UP000244334"/>
    </source>
</evidence>
<protein>
    <submittedName>
        <fullName evidence="1">Uncharacterized protein</fullName>
    </submittedName>
</protein>
<keyword evidence="2" id="KW-1185">Reference proteome</keyword>
<feature type="non-terminal residue" evidence="1">
    <location>
        <position position="51"/>
    </location>
</feature>